<name>A0A0D3I448_EMIH1</name>
<reference evidence="3" key="1">
    <citation type="journal article" date="2013" name="Nature">
        <title>Pan genome of the phytoplankton Emiliania underpins its global distribution.</title>
        <authorList>
            <person name="Read B.A."/>
            <person name="Kegel J."/>
            <person name="Klute M.J."/>
            <person name="Kuo A."/>
            <person name="Lefebvre S.C."/>
            <person name="Maumus F."/>
            <person name="Mayer C."/>
            <person name="Miller J."/>
            <person name="Monier A."/>
            <person name="Salamov A."/>
            <person name="Young J."/>
            <person name="Aguilar M."/>
            <person name="Claverie J.M."/>
            <person name="Frickenhaus S."/>
            <person name="Gonzalez K."/>
            <person name="Herman E.K."/>
            <person name="Lin Y.C."/>
            <person name="Napier J."/>
            <person name="Ogata H."/>
            <person name="Sarno A.F."/>
            <person name="Shmutz J."/>
            <person name="Schroeder D."/>
            <person name="de Vargas C."/>
            <person name="Verret F."/>
            <person name="von Dassow P."/>
            <person name="Valentin K."/>
            <person name="Van de Peer Y."/>
            <person name="Wheeler G."/>
            <person name="Dacks J.B."/>
            <person name="Delwiche C.F."/>
            <person name="Dyhrman S.T."/>
            <person name="Glockner G."/>
            <person name="John U."/>
            <person name="Richards T."/>
            <person name="Worden A.Z."/>
            <person name="Zhang X."/>
            <person name="Grigoriev I.V."/>
            <person name="Allen A.E."/>
            <person name="Bidle K."/>
            <person name="Borodovsky M."/>
            <person name="Bowler C."/>
            <person name="Brownlee C."/>
            <person name="Cock J.M."/>
            <person name="Elias M."/>
            <person name="Gladyshev V.N."/>
            <person name="Groth M."/>
            <person name="Guda C."/>
            <person name="Hadaegh A."/>
            <person name="Iglesias-Rodriguez M.D."/>
            <person name="Jenkins J."/>
            <person name="Jones B.M."/>
            <person name="Lawson T."/>
            <person name="Leese F."/>
            <person name="Lindquist E."/>
            <person name="Lobanov A."/>
            <person name="Lomsadze A."/>
            <person name="Malik S.B."/>
            <person name="Marsh M.E."/>
            <person name="Mackinder L."/>
            <person name="Mock T."/>
            <person name="Mueller-Roeber B."/>
            <person name="Pagarete A."/>
            <person name="Parker M."/>
            <person name="Probert I."/>
            <person name="Quesneville H."/>
            <person name="Raines C."/>
            <person name="Rensing S.A."/>
            <person name="Riano-Pachon D.M."/>
            <person name="Richier S."/>
            <person name="Rokitta S."/>
            <person name="Shiraiwa Y."/>
            <person name="Soanes D.M."/>
            <person name="van der Giezen M."/>
            <person name="Wahlund T.M."/>
            <person name="Williams B."/>
            <person name="Wilson W."/>
            <person name="Wolfe G."/>
            <person name="Wurch L.L."/>
        </authorList>
    </citation>
    <scope>NUCLEOTIDE SEQUENCE</scope>
</reference>
<sequence length="97" mass="10761">MSGSSARGREEFAPADRDATQHDAMRENQERTGPSLRSHHDELPSGHRRPVESPGDKSVRLSRTLTAASLTSLFASLLMIPHNDISRYRCVIANVFC</sequence>
<accession>A0A0D3I448</accession>
<reference evidence="2" key="2">
    <citation type="submission" date="2024-10" db="UniProtKB">
        <authorList>
            <consortium name="EnsemblProtists"/>
        </authorList>
    </citation>
    <scope>IDENTIFICATION</scope>
</reference>
<dbReference type="EnsemblProtists" id="EOD06033">
    <property type="protein sequence ID" value="EOD06033"/>
    <property type="gene ID" value="EMIHUDRAFT_425453"/>
</dbReference>
<dbReference type="PaxDb" id="2903-EOD06033"/>
<dbReference type="KEGG" id="ehx:EMIHUDRAFT_425453"/>
<organism evidence="2 3">
    <name type="scientific">Emiliania huxleyi (strain CCMP1516)</name>
    <dbReference type="NCBI Taxonomy" id="280463"/>
    <lineage>
        <taxon>Eukaryota</taxon>
        <taxon>Haptista</taxon>
        <taxon>Haptophyta</taxon>
        <taxon>Prymnesiophyceae</taxon>
        <taxon>Isochrysidales</taxon>
        <taxon>Noelaerhabdaceae</taxon>
        <taxon>Emiliania</taxon>
    </lineage>
</organism>
<feature type="region of interest" description="Disordered" evidence="1">
    <location>
        <begin position="1"/>
        <end position="60"/>
    </location>
</feature>
<dbReference type="RefSeq" id="XP_005758462.1">
    <property type="nucleotide sequence ID" value="XM_005758405.1"/>
</dbReference>
<dbReference type="Proteomes" id="UP000013827">
    <property type="component" value="Unassembled WGS sequence"/>
</dbReference>
<feature type="compositionally biased region" description="Basic and acidic residues" evidence="1">
    <location>
        <begin position="7"/>
        <end position="30"/>
    </location>
</feature>
<protein>
    <submittedName>
        <fullName evidence="2">Uncharacterized protein</fullName>
    </submittedName>
</protein>
<evidence type="ECO:0000313" key="2">
    <source>
        <dbReference type="EnsemblProtists" id="EOD06033"/>
    </source>
</evidence>
<dbReference type="AlphaFoldDB" id="A0A0D3I448"/>
<dbReference type="HOGENOM" id="CLU_2353010_0_0_1"/>
<feature type="compositionally biased region" description="Basic and acidic residues" evidence="1">
    <location>
        <begin position="38"/>
        <end position="59"/>
    </location>
</feature>
<keyword evidence="3" id="KW-1185">Reference proteome</keyword>
<evidence type="ECO:0000313" key="3">
    <source>
        <dbReference type="Proteomes" id="UP000013827"/>
    </source>
</evidence>
<proteinExistence type="predicted"/>
<evidence type="ECO:0000256" key="1">
    <source>
        <dbReference type="SAM" id="MobiDB-lite"/>
    </source>
</evidence>
<dbReference type="GeneID" id="17252184"/>